<proteinExistence type="predicted"/>
<evidence type="ECO:0000313" key="3">
    <source>
        <dbReference type="Proteomes" id="UP000789390"/>
    </source>
</evidence>
<feature type="region of interest" description="Disordered" evidence="1">
    <location>
        <begin position="1"/>
        <end position="20"/>
    </location>
</feature>
<accession>A0A8J2WF67</accession>
<name>A0A8J2WF67_9CRUS</name>
<reference evidence="2" key="1">
    <citation type="submission" date="2021-11" db="EMBL/GenBank/DDBJ databases">
        <authorList>
            <person name="Schell T."/>
        </authorList>
    </citation>
    <scope>NUCLEOTIDE SEQUENCE</scope>
    <source>
        <strain evidence="2">M5</strain>
    </source>
</reference>
<protein>
    <submittedName>
        <fullName evidence="2">Uncharacterized protein</fullName>
    </submittedName>
</protein>
<evidence type="ECO:0000256" key="1">
    <source>
        <dbReference type="SAM" id="MobiDB-lite"/>
    </source>
</evidence>
<dbReference type="AlphaFoldDB" id="A0A8J2WF67"/>
<sequence length="104" mass="11712">MIHSRDKVPTEVAPKSGAQNSLKEVVESDIFPTVSVWHITILPWPTPAERLSRPPSMTKCASDRTTPIAIGHIWLTTTNGCWSLGTFRFAEIDIWRLLHAKKSF</sequence>
<dbReference type="EMBL" id="CAKKLH010000165">
    <property type="protein sequence ID" value="CAH0104992.1"/>
    <property type="molecule type" value="Genomic_DNA"/>
</dbReference>
<gene>
    <name evidence="2" type="ORF">DGAL_LOCUS7947</name>
</gene>
<keyword evidence="3" id="KW-1185">Reference proteome</keyword>
<dbReference type="Proteomes" id="UP000789390">
    <property type="component" value="Unassembled WGS sequence"/>
</dbReference>
<evidence type="ECO:0000313" key="2">
    <source>
        <dbReference type="EMBL" id="CAH0104992.1"/>
    </source>
</evidence>
<comment type="caution">
    <text evidence="2">The sequence shown here is derived from an EMBL/GenBank/DDBJ whole genome shotgun (WGS) entry which is preliminary data.</text>
</comment>
<organism evidence="2 3">
    <name type="scientific">Daphnia galeata</name>
    <dbReference type="NCBI Taxonomy" id="27404"/>
    <lineage>
        <taxon>Eukaryota</taxon>
        <taxon>Metazoa</taxon>
        <taxon>Ecdysozoa</taxon>
        <taxon>Arthropoda</taxon>
        <taxon>Crustacea</taxon>
        <taxon>Branchiopoda</taxon>
        <taxon>Diplostraca</taxon>
        <taxon>Cladocera</taxon>
        <taxon>Anomopoda</taxon>
        <taxon>Daphniidae</taxon>
        <taxon>Daphnia</taxon>
    </lineage>
</organism>